<keyword evidence="3" id="KW-1185">Reference proteome</keyword>
<dbReference type="EMBL" id="JAAKFY010000004">
    <property type="protein sequence ID" value="KAF3857580.1"/>
    <property type="molecule type" value="Genomic_DNA"/>
</dbReference>
<proteinExistence type="predicted"/>
<organism evidence="2 3">
    <name type="scientific">Dissostichus mawsoni</name>
    <name type="common">Antarctic cod</name>
    <dbReference type="NCBI Taxonomy" id="36200"/>
    <lineage>
        <taxon>Eukaryota</taxon>
        <taxon>Metazoa</taxon>
        <taxon>Chordata</taxon>
        <taxon>Craniata</taxon>
        <taxon>Vertebrata</taxon>
        <taxon>Euteleostomi</taxon>
        <taxon>Actinopterygii</taxon>
        <taxon>Neopterygii</taxon>
        <taxon>Teleostei</taxon>
        <taxon>Neoteleostei</taxon>
        <taxon>Acanthomorphata</taxon>
        <taxon>Eupercaria</taxon>
        <taxon>Perciformes</taxon>
        <taxon>Notothenioidei</taxon>
        <taxon>Nototheniidae</taxon>
        <taxon>Dissostichus</taxon>
    </lineage>
</organism>
<evidence type="ECO:0000313" key="2">
    <source>
        <dbReference type="EMBL" id="KAF3857580.1"/>
    </source>
</evidence>
<sequence length="283" mass="31675">MCCAFIVKGGAEGDLEERSGAVLREQRETFSGQESSLKKRCGEALKDILELDPRWTSEVELDSLWTSEVELDSLWTSEVEQDSILSSEVEFDPVELDPLWTSEVELDPLWTSEVEQDSLWTSEVEQDSLWTSEVELDPLWTCRMELSRLSPWTWGTEVHRTRSLLTHSPVTVSPLHHNSNQGQFRPAPTRTASTEGEKLRAPPMLPLLQEEASMKQAASWLLLPSCSLSPNTCTHRGALSASLCAVIRSMTDGCPSSRYSPLSEELTSCPQLHVSTLCIRGIR</sequence>
<dbReference type="AlphaFoldDB" id="A0A7J5Z7K9"/>
<evidence type="ECO:0000256" key="1">
    <source>
        <dbReference type="SAM" id="MobiDB-lite"/>
    </source>
</evidence>
<accession>A0A7J5Z7K9</accession>
<gene>
    <name evidence="2" type="ORF">F7725_010781</name>
</gene>
<feature type="region of interest" description="Disordered" evidence="1">
    <location>
        <begin position="175"/>
        <end position="196"/>
    </location>
</feature>
<dbReference type="Proteomes" id="UP000518266">
    <property type="component" value="Unassembled WGS sequence"/>
</dbReference>
<protein>
    <submittedName>
        <fullName evidence="2">Uncharacterized protein</fullName>
    </submittedName>
</protein>
<evidence type="ECO:0000313" key="3">
    <source>
        <dbReference type="Proteomes" id="UP000518266"/>
    </source>
</evidence>
<reference evidence="2 3" key="1">
    <citation type="submission" date="2020-03" db="EMBL/GenBank/DDBJ databases">
        <title>Dissostichus mawsoni Genome sequencing and assembly.</title>
        <authorList>
            <person name="Park H."/>
        </authorList>
    </citation>
    <scope>NUCLEOTIDE SEQUENCE [LARGE SCALE GENOMIC DNA]</scope>
    <source>
        <strain evidence="2">DM0001</strain>
        <tissue evidence="2">Muscle</tissue>
    </source>
</reference>
<comment type="caution">
    <text evidence="2">The sequence shown here is derived from an EMBL/GenBank/DDBJ whole genome shotgun (WGS) entry which is preliminary data.</text>
</comment>
<name>A0A7J5Z7K9_DISMA</name>